<reference evidence="5" key="1">
    <citation type="submission" date="2020-07" db="EMBL/GenBank/DDBJ databases">
        <authorList>
            <person name="Nazaruddin N."/>
        </authorList>
    </citation>
    <scope>NUCLEOTIDE SEQUENCE</scope>
</reference>
<keyword evidence="4" id="KW-0472">Membrane</keyword>
<dbReference type="InterPro" id="IPR032675">
    <property type="entry name" value="LRR_dom_sf"/>
</dbReference>
<name>A0A6V7GZ83_9HYME</name>
<accession>A0A6V7GZ83</accession>
<dbReference type="GO" id="GO:0031012">
    <property type="term" value="C:extracellular matrix"/>
    <property type="evidence" value="ECO:0007669"/>
    <property type="project" value="TreeGrafter"/>
</dbReference>
<keyword evidence="1" id="KW-0433">Leucine-rich repeat</keyword>
<feature type="transmembrane region" description="Helical" evidence="4">
    <location>
        <begin position="374"/>
        <end position="392"/>
    </location>
</feature>
<keyword evidence="3" id="KW-0677">Repeat</keyword>
<dbReference type="EMBL" id="CAJDYZ010004248">
    <property type="protein sequence ID" value="CAD1471132.1"/>
    <property type="molecule type" value="Genomic_DNA"/>
</dbReference>
<organism evidence="5 6">
    <name type="scientific">Heterotrigona itama</name>
    <dbReference type="NCBI Taxonomy" id="395501"/>
    <lineage>
        <taxon>Eukaryota</taxon>
        <taxon>Metazoa</taxon>
        <taxon>Ecdysozoa</taxon>
        <taxon>Arthropoda</taxon>
        <taxon>Hexapoda</taxon>
        <taxon>Insecta</taxon>
        <taxon>Pterygota</taxon>
        <taxon>Neoptera</taxon>
        <taxon>Endopterygota</taxon>
        <taxon>Hymenoptera</taxon>
        <taxon>Apocrita</taxon>
        <taxon>Aculeata</taxon>
        <taxon>Apoidea</taxon>
        <taxon>Anthophila</taxon>
        <taxon>Apidae</taxon>
        <taxon>Heterotrigona</taxon>
    </lineage>
</organism>
<gene>
    <name evidence="5" type="ORF">MHI_LOCUS213133</name>
</gene>
<keyword evidence="4" id="KW-1133">Transmembrane helix</keyword>
<comment type="caution">
    <text evidence="5">The sequence shown here is derived from an EMBL/GenBank/DDBJ whole genome shotgun (WGS) entry which is preliminary data.</text>
</comment>
<dbReference type="InterPro" id="IPR001611">
    <property type="entry name" value="Leu-rich_rpt"/>
</dbReference>
<dbReference type="SUPFAM" id="SSF52058">
    <property type="entry name" value="L domain-like"/>
    <property type="match status" value="1"/>
</dbReference>
<evidence type="ECO:0000256" key="4">
    <source>
        <dbReference type="SAM" id="Phobius"/>
    </source>
</evidence>
<dbReference type="Proteomes" id="UP000752696">
    <property type="component" value="Unassembled WGS sequence"/>
</dbReference>
<dbReference type="PANTHER" id="PTHR24373:SF370">
    <property type="entry name" value="FISH-LIPS, ISOFORM E"/>
    <property type="match status" value="1"/>
</dbReference>
<proteinExistence type="predicted"/>
<dbReference type="SMART" id="SM00369">
    <property type="entry name" value="LRR_TYP"/>
    <property type="match status" value="4"/>
</dbReference>
<evidence type="ECO:0000313" key="5">
    <source>
        <dbReference type="EMBL" id="CAD1471132.1"/>
    </source>
</evidence>
<keyword evidence="2" id="KW-0732">Signal</keyword>
<protein>
    <recommendedName>
        <fullName evidence="7">Protein singed wings 2</fullName>
    </recommendedName>
</protein>
<evidence type="ECO:0008006" key="7">
    <source>
        <dbReference type="Google" id="ProtNLM"/>
    </source>
</evidence>
<dbReference type="AlphaFoldDB" id="A0A6V7GZ83"/>
<evidence type="ECO:0000256" key="3">
    <source>
        <dbReference type="ARBA" id="ARBA00022737"/>
    </source>
</evidence>
<dbReference type="GO" id="GO:0005615">
    <property type="term" value="C:extracellular space"/>
    <property type="evidence" value="ECO:0007669"/>
    <property type="project" value="TreeGrafter"/>
</dbReference>
<dbReference type="InterPro" id="IPR003591">
    <property type="entry name" value="Leu-rich_rpt_typical-subtyp"/>
</dbReference>
<dbReference type="PANTHER" id="PTHR24373">
    <property type="entry name" value="SLIT RELATED LEUCINE-RICH REPEAT NEURONAL PROTEIN"/>
    <property type="match status" value="1"/>
</dbReference>
<keyword evidence="6" id="KW-1185">Reference proteome</keyword>
<dbReference type="Gene3D" id="3.80.10.10">
    <property type="entry name" value="Ribonuclease Inhibitor"/>
    <property type="match status" value="2"/>
</dbReference>
<dbReference type="OrthoDB" id="6343311at2759"/>
<dbReference type="InterPro" id="IPR050328">
    <property type="entry name" value="Dev_Immune_Receptor"/>
</dbReference>
<dbReference type="PROSITE" id="PS51450">
    <property type="entry name" value="LRR"/>
    <property type="match status" value="1"/>
</dbReference>
<keyword evidence="4" id="KW-0812">Transmembrane</keyword>
<sequence>TTFHFWMNPPFSLANKNEENCDLRQANSNKSAECNFKEHDHRLVCFHGLEDKWKTGGEKVRTLVICYWPMTTFDPQDVLQGFSTLEKLTIKNGNLTRLTSPFLNEFRSIEKLEVTGTKLKELPGNVFVNLSNLKILDFRNNSFSEIDVETFNIASLHHWILNRGKDSLGHKIADKEHLRCTVPYDGRALIPVVEIINTLIEECTKTVCECELVYVVGNGGKHIQKQLMAFASVNCSHRGLTEMPSFLPANTTTLYLTGNKIKDLRPLTTNPVYRRVEDLYLDDNIIESIVQLEGSSWMDRFRLLSLRGNKLTDLPTYALQNVLQHNGNAVSLYLGRNPWRCDCLFTPGFQVRDLRRTEICVSPDENSVIHPLDILNIILAILIFLIIGKLLYDYWSFKKTGKLPWIVAKIP</sequence>
<evidence type="ECO:0000256" key="1">
    <source>
        <dbReference type="ARBA" id="ARBA00022614"/>
    </source>
</evidence>
<evidence type="ECO:0000256" key="2">
    <source>
        <dbReference type="ARBA" id="ARBA00022729"/>
    </source>
</evidence>
<feature type="non-terminal residue" evidence="5">
    <location>
        <position position="411"/>
    </location>
</feature>
<evidence type="ECO:0000313" key="6">
    <source>
        <dbReference type="Proteomes" id="UP000752696"/>
    </source>
</evidence>